<evidence type="ECO:0000256" key="1">
    <source>
        <dbReference type="SAM" id="MobiDB-lite"/>
    </source>
</evidence>
<dbReference type="AlphaFoldDB" id="A0A427YX94"/>
<dbReference type="EMBL" id="RSCD01000001">
    <property type="protein sequence ID" value="RSH95705.1"/>
    <property type="molecule type" value="Genomic_DNA"/>
</dbReference>
<evidence type="ECO:0000313" key="2">
    <source>
        <dbReference type="EMBL" id="RSH95705.1"/>
    </source>
</evidence>
<evidence type="ECO:0000313" key="3">
    <source>
        <dbReference type="Proteomes" id="UP000279259"/>
    </source>
</evidence>
<feature type="region of interest" description="Disordered" evidence="1">
    <location>
        <begin position="293"/>
        <end position="313"/>
    </location>
</feature>
<dbReference type="Proteomes" id="UP000279259">
    <property type="component" value="Unassembled WGS sequence"/>
</dbReference>
<dbReference type="SUPFAM" id="SSF51197">
    <property type="entry name" value="Clavaminate synthase-like"/>
    <property type="match status" value="1"/>
</dbReference>
<keyword evidence="3" id="KW-1185">Reference proteome</keyword>
<sequence length="313" mass="34499">MPIPTKPRLSDFTLGPDATVETILPLIEKYGCCIVRGAVSPGEIVKMNEDMQPHVDEAANNSWEGEFFSSAVNFVDLSHEVLDETVGSWFGEKCMWFHSKIVLSESGIILVRQGGHDQALLRDDAVHCNKHATATDKWTKNRETAVSMFLAGSKCTGANGASRIIPGSHVWGPTRVPKEEETLYAELDPGDCMYMVSSLFHAGSMNQTTDQERYLYTAFYTKGCLRAEENQYLPFPIGAVKQYTTEQQELSNEAHADTYRLGYSLNPPMLGYVNHASPGYLLGHKIDMSDEASFGKQPPPGVVPPGVEVSPYA</sequence>
<dbReference type="Pfam" id="PF05721">
    <property type="entry name" value="PhyH"/>
    <property type="match status" value="1"/>
</dbReference>
<feature type="compositionally biased region" description="Low complexity" evidence="1">
    <location>
        <begin position="304"/>
        <end position="313"/>
    </location>
</feature>
<proteinExistence type="predicted"/>
<dbReference type="OrthoDB" id="445007at2759"/>
<organism evidence="2 3">
    <name type="scientific">Saitozyma podzolica</name>
    <dbReference type="NCBI Taxonomy" id="1890683"/>
    <lineage>
        <taxon>Eukaryota</taxon>
        <taxon>Fungi</taxon>
        <taxon>Dikarya</taxon>
        <taxon>Basidiomycota</taxon>
        <taxon>Agaricomycotina</taxon>
        <taxon>Tremellomycetes</taxon>
        <taxon>Tremellales</taxon>
        <taxon>Trimorphomycetaceae</taxon>
        <taxon>Saitozyma</taxon>
    </lineage>
</organism>
<dbReference type="InterPro" id="IPR008775">
    <property type="entry name" value="Phytyl_CoA_dOase-like"/>
</dbReference>
<comment type="caution">
    <text evidence="2">The sequence shown here is derived from an EMBL/GenBank/DDBJ whole genome shotgun (WGS) entry which is preliminary data.</text>
</comment>
<gene>
    <name evidence="2" type="ORF">EHS25_000797</name>
</gene>
<protein>
    <recommendedName>
        <fullName evidence="4">Phytanoyl-CoA dioxygenase</fullName>
    </recommendedName>
</protein>
<reference evidence="2 3" key="1">
    <citation type="submission" date="2018-11" db="EMBL/GenBank/DDBJ databases">
        <title>Genome sequence of Saitozyma podzolica DSM 27192.</title>
        <authorList>
            <person name="Aliyu H."/>
            <person name="Gorte O."/>
            <person name="Ochsenreither K."/>
        </authorList>
    </citation>
    <scope>NUCLEOTIDE SEQUENCE [LARGE SCALE GENOMIC DNA]</scope>
    <source>
        <strain evidence="2 3">DSM 27192</strain>
    </source>
</reference>
<evidence type="ECO:0008006" key="4">
    <source>
        <dbReference type="Google" id="ProtNLM"/>
    </source>
</evidence>
<dbReference type="Gene3D" id="2.60.120.620">
    <property type="entry name" value="q2cbj1_9rhob like domain"/>
    <property type="match status" value="1"/>
</dbReference>
<accession>A0A427YX94</accession>
<name>A0A427YX94_9TREE</name>